<sequence length="840" mass="90001">MAPTDSSRFSFKSRFSLLSLLVARHPPLFADPPRMPPTQPGPRHETIISDTLSPVQSEYPDLGTPFPPCRKKRYDGKFPRTWEHDEKKEQMKEKKWRAKRPPPLNLERTHMMYPSSSVDVVIDPGTPSNPPPPQAPPLPKKINPKKNRQLVEDHFEVAEVEIGHRYPSWKGGKADIRPGDVIPPEIMPPLVDLDAKPKPKSKPKRRGTAADTPDNYESVLHNVLLTPTYIAPSPQVNPTLTPSPYDPSEFIEKYNRPRTLLDRATDTISNGAKRTSKWMPGKSILRGGATNDDRAANESFRILRKRELEEMARFRQKTNSGVRLAVPGDMAYSSGSSPVKEMSSIYSRKSPGWLGSRERIIGYDGDGKYPVMIGTSDKGWRAEKRDEEHAKRNKRIGKIAIILAILFLVALTVGLCTSLLRKSSSSSLDNSLPIDVASADNSFGSATVTSSAASASSTSSQTLATCLGLFTSSAPTSPTSYPCSDCVQVLRSTINDFSEPMVNGNSTGVGSALQFCAMMDIYNNIEDISGLSKWGADASPCGWDGIGCDSRGSITSLSLKYPNVPTALPNTLENVYALKALHLLGNSSVPTGHFPSSLLSLPYFETLDLEYTAITGKIDTAPFSSATGLVTLVLISNPQLGTSMPDLSSNIKLVTAAVTGQGLTNAKVNKLPSSLTYLDLSYNSLSGQIHSLSQLASLKTLYLQNNHFTSAPDSLPPSLTTISFTSNPDLSGAMPSSVCLSTVLSLCDLRSTSLTGGTTSSSSHSNFSSSLNSVAAGSTVTSMTSTSSSSIKASTSAKSSTTKSSGSSSMTSAASVPSSTMIGIAARASTDGTCGICQFS</sequence>
<dbReference type="OrthoDB" id="676979at2759"/>
<dbReference type="InterPro" id="IPR032675">
    <property type="entry name" value="LRR_dom_sf"/>
</dbReference>
<evidence type="ECO:0000256" key="4">
    <source>
        <dbReference type="SAM" id="SignalP"/>
    </source>
</evidence>
<dbReference type="PROSITE" id="PS51450">
    <property type="entry name" value="LRR"/>
    <property type="match status" value="1"/>
</dbReference>
<evidence type="ECO:0000256" key="2">
    <source>
        <dbReference type="SAM" id="MobiDB-lite"/>
    </source>
</evidence>
<evidence type="ECO:0000256" key="3">
    <source>
        <dbReference type="SAM" id="Phobius"/>
    </source>
</evidence>
<keyword evidence="3" id="KW-1133">Transmembrane helix</keyword>
<gene>
    <name evidence="5" type="ORF">I312_05857</name>
</gene>
<feature type="chain" id="PRO_5002223254" description="Leucine-rich repeat-containing N-terminal plant-type domain-containing protein" evidence="4">
    <location>
        <begin position="31"/>
        <end position="840"/>
    </location>
</feature>
<feature type="region of interest" description="Disordered" evidence="2">
    <location>
        <begin position="271"/>
        <end position="290"/>
    </location>
</feature>
<evidence type="ECO:0000256" key="1">
    <source>
        <dbReference type="ARBA" id="ARBA00004196"/>
    </source>
</evidence>
<dbReference type="AlphaFoldDB" id="A0A0D0VBB3"/>
<feature type="region of interest" description="Disordered" evidence="2">
    <location>
        <begin position="187"/>
        <end position="215"/>
    </location>
</feature>
<feature type="compositionally biased region" description="Pro residues" evidence="2">
    <location>
        <begin position="29"/>
        <end position="40"/>
    </location>
</feature>
<dbReference type="HOGENOM" id="CLU_338588_0_0_1"/>
<dbReference type="InterPro" id="IPR001611">
    <property type="entry name" value="Leu-rich_rpt"/>
</dbReference>
<dbReference type="Gene3D" id="3.80.10.10">
    <property type="entry name" value="Ribonuclease Inhibitor"/>
    <property type="match status" value="2"/>
</dbReference>
<feature type="region of interest" description="Disordered" evidence="2">
    <location>
        <begin position="29"/>
        <end position="76"/>
    </location>
</feature>
<feature type="region of interest" description="Disordered" evidence="2">
    <location>
        <begin position="791"/>
        <end position="814"/>
    </location>
</feature>
<feature type="region of interest" description="Disordered" evidence="2">
    <location>
        <begin position="122"/>
        <end position="144"/>
    </location>
</feature>
<dbReference type="PANTHER" id="PTHR48059:SF30">
    <property type="entry name" value="OS06G0587000 PROTEIN"/>
    <property type="match status" value="1"/>
</dbReference>
<name>A0A0D0VBB3_CRYGA</name>
<keyword evidence="3" id="KW-0472">Membrane</keyword>
<organism evidence="5">
    <name type="scientific">Cryptococcus bacillisporus CA1280</name>
    <dbReference type="NCBI Taxonomy" id="1296109"/>
    <lineage>
        <taxon>Eukaryota</taxon>
        <taxon>Fungi</taxon>
        <taxon>Dikarya</taxon>
        <taxon>Basidiomycota</taxon>
        <taxon>Agaricomycotina</taxon>
        <taxon>Tremellomycetes</taxon>
        <taxon>Tremellales</taxon>
        <taxon>Cryptococcaceae</taxon>
        <taxon>Cryptococcus</taxon>
        <taxon>Cryptococcus gattii species complex</taxon>
    </lineage>
</organism>
<accession>A0A0D0VBB3</accession>
<feature type="transmembrane region" description="Helical" evidence="3">
    <location>
        <begin position="399"/>
        <end position="420"/>
    </location>
</feature>
<dbReference type="EMBL" id="KN847993">
    <property type="protein sequence ID" value="KIR44886.1"/>
    <property type="molecule type" value="Genomic_DNA"/>
</dbReference>
<proteinExistence type="predicted"/>
<protein>
    <recommendedName>
        <fullName evidence="6">Leucine-rich repeat-containing N-terminal plant-type domain-containing protein</fullName>
    </recommendedName>
</protein>
<feature type="signal peptide" evidence="4">
    <location>
        <begin position="1"/>
        <end position="30"/>
    </location>
</feature>
<feature type="compositionally biased region" description="Pro residues" evidence="2">
    <location>
        <begin position="127"/>
        <end position="139"/>
    </location>
</feature>
<keyword evidence="3" id="KW-0812">Transmembrane</keyword>
<keyword evidence="4" id="KW-0732">Signal</keyword>
<feature type="compositionally biased region" description="Basic residues" evidence="2">
    <location>
        <begin position="198"/>
        <end position="207"/>
    </location>
</feature>
<dbReference type="InterPro" id="IPR051848">
    <property type="entry name" value="PGIP"/>
</dbReference>
<dbReference type="PANTHER" id="PTHR48059">
    <property type="entry name" value="POLYGALACTURONASE INHIBITOR 1"/>
    <property type="match status" value="1"/>
</dbReference>
<reference evidence="5" key="1">
    <citation type="submission" date="2015-01" db="EMBL/GenBank/DDBJ databases">
        <title>The Genome Sequence of Cryptococcus gattii CA1280.</title>
        <authorList>
            <consortium name="The Broad Institute Genomics Platform"/>
            <person name="Cuomo C."/>
            <person name="Litvintseva A."/>
            <person name="Chen Y."/>
            <person name="Heitman J."/>
            <person name="Sun S."/>
            <person name="Springer D."/>
            <person name="Dromer F."/>
            <person name="Young S."/>
            <person name="Zeng Q."/>
            <person name="Gargeya S."/>
            <person name="Abouelleil A."/>
            <person name="Alvarado L."/>
            <person name="Chapman S.B."/>
            <person name="Gainer-Dewar J."/>
            <person name="Goldberg J."/>
            <person name="Griggs A."/>
            <person name="Gujja S."/>
            <person name="Hansen M."/>
            <person name="Howarth C."/>
            <person name="Imamovic A."/>
            <person name="Larimer J."/>
            <person name="Murphy C."/>
            <person name="Naylor J."/>
            <person name="Pearson M."/>
            <person name="Priest M."/>
            <person name="Roberts A."/>
            <person name="Saif S."/>
            <person name="Shea T."/>
            <person name="Sykes S."/>
            <person name="Wortman J."/>
            <person name="Nusbaum C."/>
            <person name="Birren B."/>
        </authorList>
    </citation>
    <scope>NUCLEOTIDE SEQUENCE [LARGE SCALE GENOMIC DNA]</scope>
    <source>
        <strain evidence="5">CA1280</strain>
    </source>
</reference>
<evidence type="ECO:0008006" key="6">
    <source>
        <dbReference type="Google" id="ProtNLM"/>
    </source>
</evidence>
<evidence type="ECO:0000313" key="5">
    <source>
        <dbReference type="EMBL" id="KIR44886.1"/>
    </source>
</evidence>
<comment type="subcellular location">
    <subcellularLocation>
        <location evidence="1">Cell envelope</location>
    </subcellularLocation>
</comment>
<dbReference type="SUPFAM" id="SSF52058">
    <property type="entry name" value="L domain-like"/>
    <property type="match status" value="1"/>
</dbReference>